<dbReference type="Pfam" id="PF02594">
    <property type="entry name" value="DUF167"/>
    <property type="match status" value="1"/>
</dbReference>
<dbReference type="InterPro" id="IPR036591">
    <property type="entry name" value="YggU-like_sf"/>
</dbReference>
<dbReference type="STRING" id="1801677.A2365_03585"/>
<proteinExistence type="inferred from homology"/>
<comment type="caution">
    <text evidence="2">The sequence shown here is derived from an EMBL/GenBank/DDBJ whole genome shotgun (WGS) entry which is preliminary data.</text>
</comment>
<dbReference type="SUPFAM" id="SSF69786">
    <property type="entry name" value="YggU-like"/>
    <property type="match status" value="1"/>
</dbReference>
<dbReference type="Gene3D" id="3.30.1200.10">
    <property type="entry name" value="YggU-like"/>
    <property type="match status" value="1"/>
</dbReference>
<evidence type="ECO:0000313" key="2">
    <source>
        <dbReference type="EMBL" id="OGZ27699.1"/>
    </source>
</evidence>
<dbReference type="InterPro" id="IPR003746">
    <property type="entry name" value="DUF167"/>
</dbReference>
<dbReference type="NCBIfam" id="TIGR00251">
    <property type="entry name" value="DUF167 family protein"/>
    <property type="match status" value="1"/>
</dbReference>
<accession>A0A1G2EPK2</accession>
<protein>
    <submittedName>
        <fullName evidence="2">Uncharacterized protein</fullName>
    </submittedName>
</protein>
<name>A0A1G2EPK2_9BACT</name>
<comment type="similarity">
    <text evidence="1">Belongs to the UPF0235 family.</text>
</comment>
<reference evidence="2 3" key="1">
    <citation type="journal article" date="2016" name="Nat. Commun.">
        <title>Thousands of microbial genomes shed light on interconnected biogeochemical processes in an aquifer system.</title>
        <authorList>
            <person name="Anantharaman K."/>
            <person name="Brown C.T."/>
            <person name="Hug L.A."/>
            <person name="Sharon I."/>
            <person name="Castelle C.J."/>
            <person name="Probst A.J."/>
            <person name="Thomas B.C."/>
            <person name="Singh A."/>
            <person name="Wilkins M.J."/>
            <person name="Karaoz U."/>
            <person name="Brodie E.L."/>
            <person name="Williams K.H."/>
            <person name="Hubbard S.S."/>
            <person name="Banfield J.F."/>
        </authorList>
    </citation>
    <scope>NUCLEOTIDE SEQUENCE [LARGE SCALE GENOMIC DNA]</scope>
</reference>
<dbReference type="Proteomes" id="UP000177740">
    <property type="component" value="Unassembled WGS sequence"/>
</dbReference>
<dbReference type="EMBL" id="MHMM01000004">
    <property type="protein sequence ID" value="OGZ27699.1"/>
    <property type="molecule type" value="Genomic_DNA"/>
</dbReference>
<dbReference type="SMART" id="SM01152">
    <property type="entry name" value="DUF167"/>
    <property type="match status" value="1"/>
</dbReference>
<gene>
    <name evidence="2" type="ORF">A2365_03585</name>
</gene>
<evidence type="ECO:0000256" key="1">
    <source>
        <dbReference type="ARBA" id="ARBA00010364"/>
    </source>
</evidence>
<sequence>MKISVKARAGSKKESIEEKEGFYIVSVKAMPEKGLANEAILKALRRHFKSEARIISGFSSKKKIVEIY</sequence>
<evidence type="ECO:0000313" key="3">
    <source>
        <dbReference type="Proteomes" id="UP000177740"/>
    </source>
</evidence>
<organism evidence="2 3">
    <name type="scientific">Candidatus Nealsonbacteria bacterium RIFOXYB1_FULL_40_15</name>
    <dbReference type="NCBI Taxonomy" id="1801677"/>
    <lineage>
        <taxon>Bacteria</taxon>
        <taxon>Candidatus Nealsoniibacteriota</taxon>
    </lineage>
</organism>
<dbReference type="AlphaFoldDB" id="A0A1G2EPK2"/>